<organism evidence="1 2">
    <name type="scientific">Acropora cervicornis</name>
    <name type="common">Staghorn coral</name>
    <dbReference type="NCBI Taxonomy" id="6130"/>
    <lineage>
        <taxon>Eukaryota</taxon>
        <taxon>Metazoa</taxon>
        <taxon>Cnidaria</taxon>
        <taxon>Anthozoa</taxon>
        <taxon>Hexacorallia</taxon>
        <taxon>Scleractinia</taxon>
        <taxon>Astrocoeniina</taxon>
        <taxon>Acroporidae</taxon>
        <taxon>Acropora</taxon>
    </lineage>
</organism>
<protein>
    <submittedName>
        <fullName evidence="1">Uncharacterized protein</fullName>
    </submittedName>
</protein>
<gene>
    <name evidence="1" type="ORF">P5673_030718</name>
</gene>
<sequence length="131" mass="13705">MVLCASLGLTSELGHQQYIKQQAEGVNALSQVVDGVPVVVPMQGPGVTIQTQPFYGYPSAGQTTIGGPVHFQAVGNQPQLVVVPSPGGNIPPQYTERSQQVPLEEPILTPQSSPCSNTGSSRCSYSITSLV</sequence>
<reference evidence="1" key="1">
    <citation type="journal article" date="2023" name="G3 (Bethesda)">
        <title>Whole genome assembly and annotation of the endangered Caribbean coral Acropora cervicornis.</title>
        <authorList>
            <person name="Selwyn J.D."/>
            <person name="Vollmer S.V."/>
        </authorList>
    </citation>
    <scope>NUCLEOTIDE SEQUENCE</scope>
    <source>
        <strain evidence="1">K2</strain>
    </source>
</reference>
<dbReference type="EMBL" id="JARQWQ010000134">
    <property type="protein sequence ID" value="KAK2548970.1"/>
    <property type="molecule type" value="Genomic_DNA"/>
</dbReference>
<proteinExistence type="predicted"/>
<dbReference type="AlphaFoldDB" id="A0AAD9PTU2"/>
<accession>A0AAD9PTU2</accession>
<name>A0AAD9PTU2_ACRCE</name>
<comment type="caution">
    <text evidence="1">The sequence shown here is derived from an EMBL/GenBank/DDBJ whole genome shotgun (WGS) entry which is preliminary data.</text>
</comment>
<reference evidence="1" key="2">
    <citation type="journal article" date="2023" name="Science">
        <title>Genomic signatures of disease resistance in endangered staghorn corals.</title>
        <authorList>
            <person name="Vollmer S.V."/>
            <person name="Selwyn J.D."/>
            <person name="Despard B.A."/>
            <person name="Roesel C.L."/>
        </authorList>
    </citation>
    <scope>NUCLEOTIDE SEQUENCE</scope>
    <source>
        <strain evidence="1">K2</strain>
    </source>
</reference>
<evidence type="ECO:0000313" key="1">
    <source>
        <dbReference type="EMBL" id="KAK2548970.1"/>
    </source>
</evidence>
<dbReference type="Proteomes" id="UP001249851">
    <property type="component" value="Unassembled WGS sequence"/>
</dbReference>
<keyword evidence="2" id="KW-1185">Reference proteome</keyword>
<evidence type="ECO:0000313" key="2">
    <source>
        <dbReference type="Proteomes" id="UP001249851"/>
    </source>
</evidence>